<accession>A0A6J7K7A0</accession>
<dbReference type="NCBIfam" id="TIGR03330">
    <property type="entry name" value="SAM_DCase_Bsu"/>
    <property type="match status" value="1"/>
</dbReference>
<evidence type="ECO:0000256" key="5">
    <source>
        <dbReference type="ARBA" id="ARBA00023145"/>
    </source>
</evidence>
<dbReference type="HAMAP" id="MF_00464">
    <property type="entry name" value="AdoMetDC_1"/>
    <property type="match status" value="1"/>
</dbReference>
<dbReference type="SUPFAM" id="SSF56276">
    <property type="entry name" value="S-adenosylmethionine decarboxylase"/>
    <property type="match status" value="1"/>
</dbReference>
<dbReference type="GO" id="GO:0005829">
    <property type="term" value="C:cytosol"/>
    <property type="evidence" value="ECO:0007669"/>
    <property type="project" value="TreeGrafter"/>
</dbReference>
<dbReference type="InterPro" id="IPR017716">
    <property type="entry name" value="S-AdoMet_deCOase_pro-enz"/>
</dbReference>
<dbReference type="InterPro" id="IPR016067">
    <property type="entry name" value="S-AdoMet_deCO2ase_core"/>
</dbReference>
<sequence>MSPLAMPRLGRHVVADVDSCTHELLDDAAGLELLLREAARVAGATLLSAHHHRFEPFGASAMCVLSESHISIHTWPELGAATLDAYTCGDHADPRRAIDHVLRVLEPGGVRLVELARGGDSLESRPIPWLSSARA</sequence>
<proteinExistence type="inferred from homology"/>
<dbReference type="Pfam" id="PF02675">
    <property type="entry name" value="AdoMet_dc"/>
    <property type="match status" value="1"/>
</dbReference>
<dbReference type="Gene3D" id="3.60.90.10">
    <property type="entry name" value="S-adenosylmethionine decarboxylase"/>
    <property type="match status" value="1"/>
</dbReference>
<keyword evidence="7" id="KW-0704">Schiff base</keyword>
<reference evidence="9" key="1">
    <citation type="submission" date="2020-05" db="EMBL/GenBank/DDBJ databases">
        <authorList>
            <person name="Chiriac C."/>
            <person name="Salcher M."/>
            <person name="Ghai R."/>
            <person name="Kavagutti S V."/>
        </authorList>
    </citation>
    <scope>NUCLEOTIDE SEQUENCE</scope>
</reference>
<name>A0A6J7K7A0_9ZZZZ</name>
<keyword evidence="8" id="KW-0670">Pyruvate</keyword>
<keyword evidence="4" id="KW-0620">Polyamine biosynthesis</keyword>
<dbReference type="AlphaFoldDB" id="A0A6J7K7A0"/>
<keyword evidence="3" id="KW-0068">Autocatalytic cleavage</keyword>
<comment type="cofactor">
    <cofactor evidence="1">
        <name>pyruvate</name>
        <dbReference type="ChEBI" id="CHEBI:15361"/>
    </cofactor>
</comment>
<dbReference type="GO" id="GO:0008295">
    <property type="term" value="P:spermidine biosynthetic process"/>
    <property type="evidence" value="ECO:0007669"/>
    <property type="project" value="InterPro"/>
</dbReference>
<protein>
    <submittedName>
        <fullName evidence="9">Unannotated protein</fullName>
    </submittedName>
</protein>
<dbReference type="PANTHER" id="PTHR33866">
    <property type="entry name" value="S-ADENOSYLMETHIONINE DECARBOXYLASE PROENZYME"/>
    <property type="match status" value="1"/>
</dbReference>
<keyword evidence="2" id="KW-0210">Decarboxylase</keyword>
<evidence type="ECO:0000256" key="8">
    <source>
        <dbReference type="ARBA" id="ARBA00023317"/>
    </source>
</evidence>
<evidence type="ECO:0000256" key="1">
    <source>
        <dbReference type="ARBA" id="ARBA00001928"/>
    </source>
</evidence>
<organism evidence="9">
    <name type="scientific">freshwater metagenome</name>
    <dbReference type="NCBI Taxonomy" id="449393"/>
    <lineage>
        <taxon>unclassified sequences</taxon>
        <taxon>metagenomes</taxon>
        <taxon>ecological metagenomes</taxon>
    </lineage>
</organism>
<evidence type="ECO:0000313" key="9">
    <source>
        <dbReference type="EMBL" id="CAB4951950.1"/>
    </source>
</evidence>
<dbReference type="EMBL" id="CAFBND010000084">
    <property type="protein sequence ID" value="CAB4951950.1"/>
    <property type="molecule type" value="Genomic_DNA"/>
</dbReference>
<dbReference type="GO" id="GO:0004014">
    <property type="term" value="F:adenosylmethionine decarboxylase activity"/>
    <property type="evidence" value="ECO:0007669"/>
    <property type="project" value="InterPro"/>
</dbReference>
<gene>
    <name evidence="9" type="ORF">UFOPK3752_01713</name>
</gene>
<evidence type="ECO:0000256" key="6">
    <source>
        <dbReference type="ARBA" id="ARBA00023239"/>
    </source>
</evidence>
<evidence type="ECO:0000256" key="4">
    <source>
        <dbReference type="ARBA" id="ARBA00023115"/>
    </source>
</evidence>
<keyword evidence="5" id="KW-0865">Zymogen</keyword>
<evidence type="ECO:0000256" key="3">
    <source>
        <dbReference type="ARBA" id="ARBA00022813"/>
    </source>
</evidence>
<evidence type="ECO:0000256" key="7">
    <source>
        <dbReference type="ARBA" id="ARBA00023270"/>
    </source>
</evidence>
<keyword evidence="6" id="KW-0456">Lyase</keyword>
<dbReference type="PANTHER" id="PTHR33866:SF2">
    <property type="entry name" value="S-ADENOSYLMETHIONINE DECARBOXYLASE PROENZYME"/>
    <property type="match status" value="1"/>
</dbReference>
<dbReference type="InterPro" id="IPR003826">
    <property type="entry name" value="AdoMetDC_fam_prok"/>
</dbReference>
<evidence type="ECO:0000256" key="2">
    <source>
        <dbReference type="ARBA" id="ARBA00022793"/>
    </source>
</evidence>